<evidence type="ECO:0000256" key="3">
    <source>
        <dbReference type="ARBA" id="ARBA00022475"/>
    </source>
</evidence>
<feature type="transmembrane region" description="Helical" evidence="9">
    <location>
        <begin position="281"/>
        <end position="298"/>
    </location>
</feature>
<name>A0ABU2NQ97_9ACTN</name>
<feature type="transmembrane region" description="Helical" evidence="9">
    <location>
        <begin position="310"/>
        <end position="329"/>
    </location>
</feature>
<feature type="transmembrane region" description="Helical" evidence="9">
    <location>
        <begin position="190"/>
        <end position="209"/>
    </location>
</feature>
<evidence type="ECO:0000256" key="2">
    <source>
        <dbReference type="ARBA" id="ARBA00022448"/>
    </source>
</evidence>
<evidence type="ECO:0000313" key="12">
    <source>
        <dbReference type="Proteomes" id="UP001183414"/>
    </source>
</evidence>
<dbReference type="Pfam" id="PF00083">
    <property type="entry name" value="Sugar_tr"/>
    <property type="match status" value="1"/>
</dbReference>
<keyword evidence="6 9" id="KW-1133">Transmembrane helix</keyword>
<organism evidence="11 12">
    <name type="scientific">Streptomyces hazeniae</name>
    <dbReference type="NCBI Taxonomy" id="3075538"/>
    <lineage>
        <taxon>Bacteria</taxon>
        <taxon>Bacillati</taxon>
        <taxon>Actinomycetota</taxon>
        <taxon>Actinomycetes</taxon>
        <taxon>Kitasatosporales</taxon>
        <taxon>Streptomycetaceae</taxon>
        <taxon>Streptomyces</taxon>
    </lineage>
</organism>
<feature type="transmembrane region" description="Helical" evidence="9">
    <location>
        <begin position="90"/>
        <end position="108"/>
    </location>
</feature>
<evidence type="ECO:0000313" key="11">
    <source>
        <dbReference type="EMBL" id="MDT0377778.1"/>
    </source>
</evidence>
<dbReference type="Gene3D" id="1.20.1250.20">
    <property type="entry name" value="MFS general substrate transporter like domains"/>
    <property type="match status" value="2"/>
</dbReference>
<feature type="region of interest" description="Disordered" evidence="8">
    <location>
        <begin position="430"/>
        <end position="469"/>
    </location>
</feature>
<dbReference type="InterPro" id="IPR005829">
    <property type="entry name" value="Sugar_transporter_CS"/>
</dbReference>
<dbReference type="PROSITE" id="PS50850">
    <property type="entry name" value="MFS"/>
    <property type="match status" value="1"/>
</dbReference>
<evidence type="ECO:0000259" key="10">
    <source>
        <dbReference type="PROSITE" id="PS50850"/>
    </source>
</evidence>
<dbReference type="PANTHER" id="PTHR43528:SF1">
    <property type="entry name" value="ALPHA-KETOGLUTARATE PERMEASE"/>
    <property type="match status" value="1"/>
</dbReference>
<dbReference type="InterPro" id="IPR005828">
    <property type="entry name" value="MFS_sugar_transport-like"/>
</dbReference>
<dbReference type="RefSeq" id="WP_311671702.1">
    <property type="nucleotide sequence ID" value="NZ_JAVREQ010000001.1"/>
</dbReference>
<dbReference type="EMBL" id="JAVREQ010000001">
    <property type="protein sequence ID" value="MDT0377778.1"/>
    <property type="molecule type" value="Genomic_DNA"/>
</dbReference>
<keyword evidence="12" id="KW-1185">Reference proteome</keyword>
<dbReference type="InterPro" id="IPR020846">
    <property type="entry name" value="MFS_dom"/>
</dbReference>
<keyword evidence="4 9" id="KW-0812">Transmembrane</keyword>
<feature type="transmembrane region" description="Helical" evidence="9">
    <location>
        <begin position="374"/>
        <end position="395"/>
    </location>
</feature>
<feature type="transmembrane region" description="Helical" evidence="9">
    <location>
        <begin position="155"/>
        <end position="178"/>
    </location>
</feature>
<evidence type="ECO:0000256" key="4">
    <source>
        <dbReference type="ARBA" id="ARBA00022692"/>
    </source>
</evidence>
<reference evidence="12" key="1">
    <citation type="submission" date="2023-07" db="EMBL/GenBank/DDBJ databases">
        <title>30 novel species of actinomycetes from the DSMZ collection.</title>
        <authorList>
            <person name="Nouioui I."/>
        </authorList>
    </citation>
    <scope>NUCLEOTIDE SEQUENCE [LARGE SCALE GENOMIC DNA]</scope>
    <source>
        <strain evidence="12">DSM 42041</strain>
    </source>
</reference>
<dbReference type="PROSITE" id="PS00217">
    <property type="entry name" value="SUGAR_TRANSPORT_2"/>
    <property type="match status" value="1"/>
</dbReference>
<evidence type="ECO:0000256" key="1">
    <source>
        <dbReference type="ARBA" id="ARBA00004651"/>
    </source>
</evidence>
<feature type="transmembrane region" description="Helical" evidence="9">
    <location>
        <begin position="54"/>
        <end position="78"/>
    </location>
</feature>
<dbReference type="InterPro" id="IPR051084">
    <property type="entry name" value="H+-coupled_symporters"/>
</dbReference>
<keyword evidence="7 9" id="KW-0472">Membrane</keyword>
<evidence type="ECO:0000256" key="5">
    <source>
        <dbReference type="ARBA" id="ARBA00022847"/>
    </source>
</evidence>
<comment type="caution">
    <text evidence="11">The sequence shown here is derived from an EMBL/GenBank/DDBJ whole genome shotgun (WGS) entry which is preliminary data.</text>
</comment>
<feature type="transmembrane region" description="Helical" evidence="9">
    <location>
        <begin position="341"/>
        <end position="362"/>
    </location>
</feature>
<keyword evidence="2" id="KW-0813">Transport</keyword>
<dbReference type="PANTHER" id="PTHR43528">
    <property type="entry name" value="ALPHA-KETOGLUTARATE PERMEASE"/>
    <property type="match status" value="1"/>
</dbReference>
<evidence type="ECO:0000256" key="6">
    <source>
        <dbReference type="ARBA" id="ARBA00022989"/>
    </source>
</evidence>
<keyword evidence="3" id="KW-1003">Cell membrane</keyword>
<dbReference type="PROSITE" id="PS00216">
    <property type="entry name" value="SUGAR_TRANSPORT_1"/>
    <property type="match status" value="1"/>
</dbReference>
<evidence type="ECO:0000256" key="7">
    <source>
        <dbReference type="ARBA" id="ARBA00023136"/>
    </source>
</evidence>
<comment type="subcellular location">
    <subcellularLocation>
        <location evidence="1">Cell membrane</location>
        <topology evidence="1">Multi-pass membrane protein</topology>
    </subcellularLocation>
</comment>
<feature type="transmembrane region" description="Helical" evidence="9">
    <location>
        <begin position="244"/>
        <end position="261"/>
    </location>
</feature>
<evidence type="ECO:0000256" key="8">
    <source>
        <dbReference type="SAM" id="MobiDB-lite"/>
    </source>
</evidence>
<accession>A0ABU2NQ97</accession>
<gene>
    <name evidence="11" type="ORF">RM572_03185</name>
</gene>
<dbReference type="SUPFAM" id="SSF103473">
    <property type="entry name" value="MFS general substrate transporter"/>
    <property type="match status" value="1"/>
</dbReference>
<protein>
    <submittedName>
        <fullName evidence="11">MFS transporter</fullName>
    </submittedName>
</protein>
<dbReference type="Proteomes" id="UP001183414">
    <property type="component" value="Unassembled WGS sequence"/>
</dbReference>
<dbReference type="InterPro" id="IPR036259">
    <property type="entry name" value="MFS_trans_sf"/>
</dbReference>
<feature type="transmembrane region" description="Helical" evidence="9">
    <location>
        <begin position="30"/>
        <end position="48"/>
    </location>
</feature>
<feature type="transmembrane region" description="Helical" evidence="9">
    <location>
        <begin position="401"/>
        <end position="422"/>
    </location>
</feature>
<sequence length="469" mass="49324">MSNPSTPSLTPRSARRRVVTSAAIGQFVEWYDFVVYAYAASIVATLFFPAEDRVASLLSTFAVYAVGFLMRPLGGLLFGHLGDKLGRRGVLAVIILLMGVSTAGIGLLPTYQQIGIAAPVLLLVCRLLQGLSAGGEAMGSNALVAEHAPQGKRGMYVGFTYSFANLPAVFAALFVLLLTNTLSSASYESWGWRVPFLVGGLLSLVGLYIRSRVSESPAFRATQAAERVTKAPIVTVLRDHRRSLGFSFAMAALSGLGFYTLTGYFSTYLSESVGLDSNEALISNCVALTVAFVTMPLAGQWSDRIGRRPVLVVGAAASAVLSLPAYLLASAGSLATAVAGQSLLALALGVFFGPVGIVFLELFPTRTRYSGSSIGYNSAYVVFGGTAPLFGTWIVDVSGSLLAPAVYMAVLSACVFVVALRIPESHRDSLIRNEDTGGAGDEAPADAHPSTEPTPSKPSADPVRKEATR</sequence>
<proteinExistence type="predicted"/>
<feature type="domain" description="Major facilitator superfamily (MFS) profile" evidence="10">
    <location>
        <begin position="18"/>
        <end position="426"/>
    </location>
</feature>
<evidence type="ECO:0000256" key="9">
    <source>
        <dbReference type="SAM" id="Phobius"/>
    </source>
</evidence>
<keyword evidence="5" id="KW-0769">Symport</keyword>